<keyword evidence="7" id="KW-1185">Reference proteome</keyword>
<evidence type="ECO:0000259" key="5">
    <source>
        <dbReference type="PROSITE" id="PS50089"/>
    </source>
</evidence>
<dbReference type="Gene3D" id="3.30.40.10">
    <property type="entry name" value="Zinc/RING finger domain, C3HC4 (zinc finger)"/>
    <property type="match status" value="1"/>
</dbReference>
<dbReference type="PROSITE" id="PS50089">
    <property type="entry name" value="ZF_RING_2"/>
    <property type="match status" value="1"/>
</dbReference>
<dbReference type="Proteomes" id="UP000198287">
    <property type="component" value="Unassembled WGS sequence"/>
</dbReference>
<dbReference type="InterPro" id="IPR001841">
    <property type="entry name" value="Znf_RING"/>
</dbReference>
<evidence type="ECO:0000313" key="6">
    <source>
        <dbReference type="EMBL" id="OXA60719.1"/>
    </source>
</evidence>
<reference evidence="6 7" key="1">
    <citation type="submission" date="2015-12" db="EMBL/GenBank/DDBJ databases">
        <title>The genome of Folsomia candida.</title>
        <authorList>
            <person name="Faddeeva A."/>
            <person name="Derks M.F."/>
            <person name="Anvar Y."/>
            <person name="Smit S."/>
            <person name="Van Straalen N."/>
            <person name="Roelofs D."/>
        </authorList>
    </citation>
    <scope>NUCLEOTIDE SEQUENCE [LARGE SCALE GENOMIC DNA]</scope>
    <source>
        <strain evidence="6 7">VU population</strain>
        <tissue evidence="6">Whole body</tissue>
    </source>
</reference>
<protein>
    <submittedName>
        <fullName evidence="6">Cell growth regulator with RING finger domain protein 1</fullName>
    </submittedName>
</protein>
<dbReference type="PANTHER" id="PTHR15379:SF2">
    <property type="entry name" value="CELL GROWTH REGULATOR WITH RING FINGER DOMAIN PROTEIN 1"/>
    <property type="match status" value="1"/>
</dbReference>
<keyword evidence="4" id="KW-0472">Membrane</keyword>
<keyword evidence="1 3" id="KW-0863">Zinc-finger</keyword>
<dbReference type="OrthoDB" id="10251219at2759"/>
<gene>
    <name evidence="6" type="ORF">Fcan01_05021</name>
</gene>
<evidence type="ECO:0000313" key="7">
    <source>
        <dbReference type="Proteomes" id="UP000198287"/>
    </source>
</evidence>
<dbReference type="GO" id="GO:0008270">
    <property type="term" value="F:zinc ion binding"/>
    <property type="evidence" value="ECO:0007669"/>
    <property type="project" value="UniProtKB-KW"/>
</dbReference>
<evidence type="ECO:0000256" key="4">
    <source>
        <dbReference type="SAM" id="Phobius"/>
    </source>
</evidence>
<feature type="transmembrane region" description="Helical" evidence="4">
    <location>
        <begin position="17"/>
        <end position="35"/>
    </location>
</feature>
<evidence type="ECO:0000256" key="1">
    <source>
        <dbReference type="ARBA" id="ARBA00022771"/>
    </source>
</evidence>
<accession>A0A226ET75</accession>
<dbReference type="AlphaFoldDB" id="A0A226ET75"/>
<keyword evidence="4" id="KW-0812">Transmembrane</keyword>
<dbReference type="Pfam" id="PF13920">
    <property type="entry name" value="zf-C3HC4_3"/>
    <property type="match status" value="1"/>
</dbReference>
<keyword evidence="1 3" id="KW-0479">Metal-binding</keyword>
<dbReference type="EMBL" id="LNIX01000002">
    <property type="protein sequence ID" value="OXA60719.1"/>
    <property type="molecule type" value="Genomic_DNA"/>
</dbReference>
<organism evidence="6 7">
    <name type="scientific">Folsomia candida</name>
    <name type="common">Springtail</name>
    <dbReference type="NCBI Taxonomy" id="158441"/>
    <lineage>
        <taxon>Eukaryota</taxon>
        <taxon>Metazoa</taxon>
        <taxon>Ecdysozoa</taxon>
        <taxon>Arthropoda</taxon>
        <taxon>Hexapoda</taxon>
        <taxon>Collembola</taxon>
        <taxon>Entomobryomorpha</taxon>
        <taxon>Isotomoidea</taxon>
        <taxon>Isotomidae</taxon>
        <taxon>Proisotominae</taxon>
        <taxon>Folsomia</taxon>
    </lineage>
</organism>
<comment type="caution">
    <text evidence="6">The sequence shown here is derived from an EMBL/GenBank/DDBJ whole genome shotgun (WGS) entry which is preliminary data.</text>
</comment>
<dbReference type="STRING" id="158441.A0A226ET75"/>
<sequence length="326" mass="36955">MVHHNNGTGSADLWLEIGAKFSVLASVLVIIYFFVATTYRIARLPNGIWPFFYVHRRQELHQTPTPLPFTFQLVDSSTKEVNKFTFRLSMIRSEQDKPETIQCLWGVDARYLFGLVRSASWENVEEPMDEDKVMIVDTIRVERKIESEDEVKVTVTAPARMEWNKLNGQYKYPLAIFLSLKQGRPENLSPTAIVGICVVLHVKHELIPRNTAILAQYIKLANGQSHKLQPLYVEDVGEVEVEEQLVSSPSSADNEAATSTQQPFSSVMCSACQTFPVSRAIVPCGHVCLCANCFGKVVNCPMCRGPITYFFKTRNESYLHEHDHQD</sequence>
<name>A0A226ET75_FOLCA</name>
<dbReference type="SUPFAM" id="SSF57850">
    <property type="entry name" value="RING/U-box"/>
    <property type="match status" value="1"/>
</dbReference>
<keyword evidence="4" id="KW-1133">Transmembrane helix</keyword>
<keyword evidence="2" id="KW-0862">Zinc</keyword>
<feature type="domain" description="RING-type" evidence="5">
    <location>
        <begin position="269"/>
        <end position="304"/>
    </location>
</feature>
<dbReference type="InterPro" id="IPR042496">
    <property type="entry name" value="CGRF1"/>
</dbReference>
<proteinExistence type="predicted"/>
<dbReference type="InterPro" id="IPR013083">
    <property type="entry name" value="Znf_RING/FYVE/PHD"/>
</dbReference>
<dbReference type="GO" id="GO:0030308">
    <property type="term" value="P:negative regulation of cell growth"/>
    <property type="evidence" value="ECO:0007669"/>
    <property type="project" value="TreeGrafter"/>
</dbReference>
<dbReference type="PANTHER" id="PTHR15379">
    <property type="entry name" value="CELL GROWTH REGULATOR WITH RING FINGER DOMAIN PROTEIN 1"/>
    <property type="match status" value="1"/>
</dbReference>
<evidence type="ECO:0000256" key="2">
    <source>
        <dbReference type="ARBA" id="ARBA00022833"/>
    </source>
</evidence>
<evidence type="ECO:0000256" key="3">
    <source>
        <dbReference type="PROSITE-ProRule" id="PRU00175"/>
    </source>
</evidence>